<dbReference type="InterPro" id="IPR003594">
    <property type="entry name" value="HATPase_dom"/>
</dbReference>
<comment type="caution">
    <text evidence="5">The sequence shown here is derived from an EMBL/GenBank/DDBJ whole genome shotgun (WGS) entry which is preliminary data.</text>
</comment>
<gene>
    <name evidence="5" type="ORF">GCM10010218_38810</name>
</gene>
<accession>A0A919B4W7</accession>
<dbReference type="AlphaFoldDB" id="A0A919B4W7"/>
<dbReference type="GO" id="GO:0000155">
    <property type="term" value="F:phosphorelay sensor kinase activity"/>
    <property type="evidence" value="ECO:0007669"/>
    <property type="project" value="InterPro"/>
</dbReference>
<dbReference type="PROSITE" id="PS50109">
    <property type="entry name" value="HIS_KIN"/>
    <property type="match status" value="1"/>
</dbReference>
<keyword evidence="3" id="KW-0902">Two-component regulatory system</keyword>
<reference evidence="5" key="1">
    <citation type="journal article" date="2014" name="Int. J. Syst. Evol. Microbiol.">
        <title>Complete genome sequence of Corynebacterium casei LMG S-19264T (=DSM 44701T), isolated from a smear-ripened cheese.</title>
        <authorList>
            <consortium name="US DOE Joint Genome Institute (JGI-PGF)"/>
            <person name="Walter F."/>
            <person name="Albersmeier A."/>
            <person name="Kalinowski J."/>
            <person name="Ruckert C."/>
        </authorList>
    </citation>
    <scope>NUCLEOTIDE SEQUENCE</scope>
    <source>
        <strain evidence="5">JCM 4059</strain>
    </source>
</reference>
<dbReference type="EMBL" id="BNBD01000007">
    <property type="protein sequence ID" value="GHF53554.1"/>
    <property type="molecule type" value="Genomic_DNA"/>
</dbReference>
<reference evidence="5" key="2">
    <citation type="submission" date="2020-09" db="EMBL/GenBank/DDBJ databases">
        <authorList>
            <person name="Sun Q."/>
            <person name="Ohkuma M."/>
        </authorList>
    </citation>
    <scope>NUCLEOTIDE SEQUENCE</scope>
    <source>
        <strain evidence="5">JCM 4059</strain>
    </source>
</reference>
<keyword evidence="6" id="KW-1185">Reference proteome</keyword>
<evidence type="ECO:0000256" key="3">
    <source>
        <dbReference type="ARBA" id="ARBA00023012"/>
    </source>
</evidence>
<dbReference type="InterPro" id="IPR036890">
    <property type="entry name" value="HATPase_C_sf"/>
</dbReference>
<dbReference type="Gene3D" id="1.20.5.1930">
    <property type="match status" value="1"/>
</dbReference>
<dbReference type="InterPro" id="IPR050482">
    <property type="entry name" value="Sensor_HK_TwoCompSys"/>
</dbReference>
<protein>
    <recommendedName>
        <fullName evidence="4">Histidine kinase domain-containing protein</fullName>
    </recommendedName>
</protein>
<proteinExistence type="predicted"/>
<dbReference type="InterPro" id="IPR005467">
    <property type="entry name" value="His_kinase_dom"/>
</dbReference>
<dbReference type="SMART" id="SM00387">
    <property type="entry name" value="HATPase_c"/>
    <property type="match status" value="1"/>
</dbReference>
<organism evidence="5 6">
    <name type="scientific">Streptomyces mashuensis</name>
    <dbReference type="NCBI Taxonomy" id="33904"/>
    <lineage>
        <taxon>Bacteria</taxon>
        <taxon>Bacillati</taxon>
        <taxon>Actinomycetota</taxon>
        <taxon>Actinomycetes</taxon>
        <taxon>Kitasatosporales</taxon>
        <taxon>Streptomycetaceae</taxon>
        <taxon>Streptomyces</taxon>
    </lineage>
</organism>
<evidence type="ECO:0000313" key="5">
    <source>
        <dbReference type="EMBL" id="GHF53554.1"/>
    </source>
</evidence>
<evidence type="ECO:0000256" key="1">
    <source>
        <dbReference type="ARBA" id="ARBA00022679"/>
    </source>
</evidence>
<dbReference type="Gene3D" id="3.30.565.10">
    <property type="entry name" value="Histidine kinase-like ATPase, C-terminal domain"/>
    <property type="match status" value="1"/>
</dbReference>
<dbReference type="Pfam" id="PF02518">
    <property type="entry name" value="HATPase_c"/>
    <property type="match status" value="1"/>
</dbReference>
<keyword evidence="2" id="KW-0418">Kinase</keyword>
<name>A0A919B4W7_9ACTN</name>
<dbReference type="CDD" id="cd16917">
    <property type="entry name" value="HATPase_UhpB-NarQ-NarX-like"/>
    <property type="match status" value="1"/>
</dbReference>
<dbReference type="GO" id="GO:0016020">
    <property type="term" value="C:membrane"/>
    <property type="evidence" value="ECO:0007669"/>
    <property type="project" value="InterPro"/>
</dbReference>
<evidence type="ECO:0000313" key="6">
    <source>
        <dbReference type="Proteomes" id="UP000638313"/>
    </source>
</evidence>
<sequence>MPGMVTECPVDRSPDAAMEAGALAGERRRVARDLHDEVAAGLGAALTSFELYDMYRDTRPELAQRKLAAARDAVRASLENLRGVMAGLRTPVESTDTTGTASPVPLAAALAHDPATTDRAPGAVRVLVTGDESLMPPRTAREVLLVLREARRNALRHARAGRITVTVDVTPDEVRATVEDDGHGFQDPEAAASGRHGGLLAMRERAALLGGSLTVDSRPGHGTRVLLRVPLAPAGGPDGNARGEHG</sequence>
<feature type="domain" description="Histidine kinase" evidence="4">
    <location>
        <begin position="146"/>
        <end position="233"/>
    </location>
</feature>
<keyword evidence="1" id="KW-0808">Transferase</keyword>
<dbReference type="Pfam" id="PF07730">
    <property type="entry name" value="HisKA_3"/>
    <property type="match status" value="1"/>
</dbReference>
<evidence type="ECO:0000259" key="4">
    <source>
        <dbReference type="PROSITE" id="PS50109"/>
    </source>
</evidence>
<dbReference type="Proteomes" id="UP000638313">
    <property type="component" value="Unassembled WGS sequence"/>
</dbReference>
<dbReference type="SUPFAM" id="SSF55874">
    <property type="entry name" value="ATPase domain of HSP90 chaperone/DNA topoisomerase II/histidine kinase"/>
    <property type="match status" value="1"/>
</dbReference>
<evidence type="ECO:0000256" key="2">
    <source>
        <dbReference type="ARBA" id="ARBA00022777"/>
    </source>
</evidence>
<dbReference type="PANTHER" id="PTHR24421">
    <property type="entry name" value="NITRATE/NITRITE SENSOR PROTEIN NARX-RELATED"/>
    <property type="match status" value="1"/>
</dbReference>
<dbReference type="GO" id="GO:0046983">
    <property type="term" value="F:protein dimerization activity"/>
    <property type="evidence" value="ECO:0007669"/>
    <property type="project" value="InterPro"/>
</dbReference>
<dbReference type="InterPro" id="IPR011712">
    <property type="entry name" value="Sig_transdc_His_kin_sub3_dim/P"/>
</dbReference>